<dbReference type="HAMAP" id="MF_01318_B">
    <property type="entry name" value="Ribosomal_uL1_B"/>
    <property type="match status" value="1"/>
</dbReference>
<keyword evidence="7 9" id="KW-0687">Ribonucleoprotein</keyword>
<dbReference type="PANTHER" id="PTHR36427:SF3">
    <property type="entry name" value="LARGE RIBOSOMAL SUBUNIT PROTEIN UL1M"/>
    <property type="match status" value="1"/>
</dbReference>
<evidence type="ECO:0000313" key="10">
    <source>
        <dbReference type="EMBL" id="OYD14667.1"/>
    </source>
</evidence>
<evidence type="ECO:0000256" key="4">
    <source>
        <dbReference type="ARBA" id="ARBA00022845"/>
    </source>
</evidence>
<keyword evidence="9" id="KW-0820">tRNA-binding</keyword>
<sequence length="237" mass="26069">MMKRSKRYRALTEEFERRSQHGLEEAVEIVKSKSTAKFDESIDVAVRLGIDPKKQDQVVRGTVELPHGTGKNVRVLVFCKGEKEDEARAAGADYVGFEDLAEKIKGGWHEFDMTVATPDTMPVVGRLGKILAPKGLMPSPKTKTVTFDVGSAVRALKAGRINYRTDKTGNVHGLVGKVSFDTGMLVDNVRAFVEELIRAKPAAAKGQYIRNLVLSSTMGPGLRVDTRELTEKVRKGV</sequence>
<keyword evidence="5 9" id="KW-0694">RNA-binding</keyword>
<dbReference type="InterPro" id="IPR002143">
    <property type="entry name" value="Ribosomal_uL1"/>
</dbReference>
<comment type="subunit">
    <text evidence="9">Part of the 50S ribosomal subunit.</text>
</comment>
<evidence type="ECO:0000313" key="11">
    <source>
        <dbReference type="Proteomes" id="UP000215559"/>
    </source>
</evidence>
<dbReference type="FunFam" id="3.40.50.790:FF:000001">
    <property type="entry name" value="50S ribosomal protein L1"/>
    <property type="match status" value="1"/>
</dbReference>
<dbReference type="InterPro" id="IPR005878">
    <property type="entry name" value="Ribosom_uL1_bac-type"/>
</dbReference>
<evidence type="ECO:0000256" key="8">
    <source>
        <dbReference type="ARBA" id="ARBA00035241"/>
    </source>
</evidence>
<reference evidence="10 11" key="1">
    <citation type="submission" date="2017-07" db="EMBL/GenBank/DDBJ databases">
        <title>Recovery of genomes from metagenomes via a dereplication, aggregation, and scoring strategy.</title>
        <authorList>
            <person name="Sieber C.M."/>
            <person name="Probst A.J."/>
            <person name="Sharrar A."/>
            <person name="Thomas B.C."/>
            <person name="Hess M."/>
            <person name="Tringe S.G."/>
            <person name="Banfield J.F."/>
        </authorList>
    </citation>
    <scope>NUCLEOTIDE SEQUENCE [LARGE SCALE GENOMIC DNA]</scope>
    <source>
        <strain evidence="10">JGI_Cruoil_03_51_56</strain>
    </source>
</reference>
<dbReference type="Gene3D" id="3.40.50.790">
    <property type="match status" value="1"/>
</dbReference>
<comment type="function">
    <text evidence="9">Protein L1 is also a translational repressor protein, it controls the translation of the L11 operon by binding to its mRNA.</text>
</comment>
<keyword evidence="4 9" id="KW-0810">Translation regulation</keyword>
<dbReference type="InterPro" id="IPR023674">
    <property type="entry name" value="Ribosomal_uL1-like"/>
</dbReference>
<dbReference type="EMBL" id="NOZP01000144">
    <property type="protein sequence ID" value="OYD14667.1"/>
    <property type="molecule type" value="Genomic_DNA"/>
</dbReference>
<dbReference type="Gene3D" id="3.30.190.20">
    <property type="match status" value="1"/>
</dbReference>
<comment type="caution">
    <text evidence="10">The sequence shown here is derived from an EMBL/GenBank/DDBJ whole genome shotgun (WGS) entry which is preliminary data.</text>
</comment>
<dbReference type="PANTHER" id="PTHR36427">
    <property type="entry name" value="54S RIBOSOMAL PROTEIN L1, MITOCHONDRIAL"/>
    <property type="match status" value="1"/>
</dbReference>
<proteinExistence type="inferred from homology"/>
<evidence type="ECO:0000256" key="5">
    <source>
        <dbReference type="ARBA" id="ARBA00022884"/>
    </source>
</evidence>
<keyword evidence="2 9" id="KW-0678">Repressor</keyword>
<evidence type="ECO:0000256" key="6">
    <source>
        <dbReference type="ARBA" id="ARBA00022980"/>
    </source>
</evidence>
<dbReference type="SUPFAM" id="SSF56808">
    <property type="entry name" value="Ribosomal protein L1"/>
    <property type="match status" value="1"/>
</dbReference>
<dbReference type="InterPro" id="IPR016095">
    <property type="entry name" value="Ribosomal_uL1_3-a/b-sand"/>
</dbReference>
<dbReference type="GO" id="GO:0006412">
    <property type="term" value="P:translation"/>
    <property type="evidence" value="ECO:0007669"/>
    <property type="project" value="UniProtKB-UniRule"/>
</dbReference>
<dbReference type="AlphaFoldDB" id="A0A235BSG4"/>
<organism evidence="10 11">
    <name type="scientific">candidate division WOR-3 bacterium JGI_Cruoil_03_51_56</name>
    <dbReference type="NCBI Taxonomy" id="1973747"/>
    <lineage>
        <taxon>Bacteria</taxon>
        <taxon>Bacteria division WOR-3</taxon>
    </lineage>
</organism>
<protein>
    <recommendedName>
        <fullName evidence="8 9">Large ribosomal subunit protein uL1</fullName>
    </recommendedName>
</protein>
<keyword evidence="3 9" id="KW-0699">rRNA-binding</keyword>
<dbReference type="InterPro" id="IPR028364">
    <property type="entry name" value="Ribosomal_uL1/biogenesis"/>
</dbReference>
<gene>
    <name evidence="9" type="primary">rplA</name>
    <name evidence="10" type="ORF">CH330_07975</name>
</gene>
<dbReference type="CDD" id="cd00403">
    <property type="entry name" value="Ribosomal_L1"/>
    <property type="match status" value="1"/>
</dbReference>
<accession>A0A235BSG4</accession>
<evidence type="ECO:0000256" key="2">
    <source>
        <dbReference type="ARBA" id="ARBA00022491"/>
    </source>
</evidence>
<dbReference type="Pfam" id="PF00687">
    <property type="entry name" value="Ribosomal_L1"/>
    <property type="match status" value="1"/>
</dbReference>
<evidence type="ECO:0000256" key="9">
    <source>
        <dbReference type="HAMAP-Rule" id="MF_01318"/>
    </source>
</evidence>
<keyword evidence="6 9" id="KW-0689">Ribosomal protein</keyword>
<dbReference type="GO" id="GO:0000049">
    <property type="term" value="F:tRNA binding"/>
    <property type="evidence" value="ECO:0007669"/>
    <property type="project" value="UniProtKB-KW"/>
</dbReference>
<evidence type="ECO:0000256" key="3">
    <source>
        <dbReference type="ARBA" id="ARBA00022730"/>
    </source>
</evidence>
<evidence type="ECO:0000256" key="1">
    <source>
        <dbReference type="ARBA" id="ARBA00010531"/>
    </source>
</evidence>
<dbReference type="GO" id="GO:0019843">
    <property type="term" value="F:rRNA binding"/>
    <property type="evidence" value="ECO:0007669"/>
    <property type="project" value="UniProtKB-UniRule"/>
</dbReference>
<evidence type="ECO:0000256" key="7">
    <source>
        <dbReference type="ARBA" id="ARBA00023274"/>
    </source>
</evidence>
<dbReference type="NCBIfam" id="TIGR01169">
    <property type="entry name" value="rplA_bact"/>
    <property type="match status" value="1"/>
</dbReference>
<dbReference type="GO" id="GO:0003735">
    <property type="term" value="F:structural constituent of ribosome"/>
    <property type="evidence" value="ECO:0007669"/>
    <property type="project" value="InterPro"/>
</dbReference>
<comment type="function">
    <text evidence="9">Binds directly to 23S rRNA. The L1 stalk is quite mobile in the ribosome, and is involved in E site tRNA release.</text>
</comment>
<dbReference type="Proteomes" id="UP000215559">
    <property type="component" value="Unassembled WGS sequence"/>
</dbReference>
<name>A0A235BSG4_UNCW3</name>
<dbReference type="PIRSF" id="PIRSF002155">
    <property type="entry name" value="Ribosomal_L1"/>
    <property type="match status" value="1"/>
</dbReference>
<dbReference type="GO" id="GO:0015934">
    <property type="term" value="C:large ribosomal subunit"/>
    <property type="evidence" value="ECO:0007669"/>
    <property type="project" value="InterPro"/>
</dbReference>
<comment type="similarity">
    <text evidence="1 9">Belongs to the universal ribosomal protein uL1 family.</text>
</comment>
<dbReference type="GO" id="GO:0006417">
    <property type="term" value="P:regulation of translation"/>
    <property type="evidence" value="ECO:0007669"/>
    <property type="project" value="UniProtKB-KW"/>
</dbReference>